<dbReference type="Pfam" id="PF25872">
    <property type="entry name" value="HTH_77"/>
    <property type="match status" value="1"/>
</dbReference>
<evidence type="ECO:0000259" key="1">
    <source>
        <dbReference type="PROSITE" id="PS50043"/>
    </source>
</evidence>
<dbReference type="Gene3D" id="1.10.10.10">
    <property type="entry name" value="Winged helix-like DNA-binding domain superfamily/Winged helix DNA-binding domain"/>
    <property type="match status" value="1"/>
</dbReference>
<dbReference type="InterPro" id="IPR058852">
    <property type="entry name" value="HTH_77"/>
</dbReference>
<dbReference type="InterPro" id="IPR036388">
    <property type="entry name" value="WH-like_DNA-bd_sf"/>
</dbReference>
<dbReference type="CDD" id="cd06170">
    <property type="entry name" value="LuxR_C_like"/>
    <property type="match status" value="1"/>
</dbReference>
<dbReference type="InterPro" id="IPR011990">
    <property type="entry name" value="TPR-like_helical_dom_sf"/>
</dbReference>
<dbReference type="SUPFAM" id="SSF48452">
    <property type="entry name" value="TPR-like"/>
    <property type="match status" value="1"/>
</dbReference>
<dbReference type="EMBL" id="CP091139">
    <property type="protein sequence ID" value="UUT34300.1"/>
    <property type="molecule type" value="Genomic_DNA"/>
</dbReference>
<dbReference type="InterPro" id="IPR000792">
    <property type="entry name" value="Tscrpt_reg_LuxR_C"/>
</dbReference>
<dbReference type="SUPFAM" id="SSF46894">
    <property type="entry name" value="C-terminal effector domain of the bipartite response regulators"/>
    <property type="match status" value="1"/>
</dbReference>
<dbReference type="Pfam" id="PF00196">
    <property type="entry name" value="GerE"/>
    <property type="match status" value="1"/>
</dbReference>
<dbReference type="PROSITE" id="PS00622">
    <property type="entry name" value="HTH_LUXR_1"/>
    <property type="match status" value="1"/>
</dbReference>
<evidence type="ECO:0000313" key="2">
    <source>
        <dbReference type="EMBL" id="UUT34300.1"/>
    </source>
</evidence>
<evidence type="ECO:0000313" key="3">
    <source>
        <dbReference type="Proteomes" id="UP001054811"/>
    </source>
</evidence>
<reference evidence="2" key="1">
    <citation type="submission" date="2022-01" db="EMBL/GenBank/DDBJ databases">
        <title>Microbacterium eymi and Microbacterium rhizovicinus sp. nov., isolated from the rhizospheric soil of Elymus tsukushiensis, a plant native to the Dokdo Islands, Republic of Korea.</title>
        <authorList>
            <person name="Hwang Y.J."/>
        </authorList>
    </citation>
    <scope>NUCLEOTIDE SEQUENCE</scope>
    <source>
        <strain evidence="2">KUDC0405</strain>
    </source>
</reference>
<protein>
    <submittedName>
        <fullName evidence="2">LuxR C-terminal-related transcriptional regulator</fullName>
    </submittedName>
</protein>
<dbReference type="PANTHER" id="PTHR47691:SF3">
    <property type="entry name" value="HTH-TYPE TRANSCRIPTIONAL REGULATOR RV0890C-RELATED"/>
    <property type="match status" value="1"/>
</dbReference>
<dbReference type="InterPro" id="IPR016032">
    <property type="entry name" value="Sig_transdc_resp-reg_C-effctor"/>
</dbReference>
<proteinExistence type="predicted"/>
<dbReference type="Proteomes" id="UP001054811">
    <property type="component" value="Chromosome"/>
</dbReference>
<keyword evidence="3" id="KW-1185">Reference proteome</keyword>
<gene>
    <name evidence="2" type="ORF">L2X98_26915</name>
</gene>
<dbReference type="RefSeq" id="WP_259610813.1">
    <property type="nucleotide sequence ID" value="NZ_CP091139.2"/>
</dbReference>
<feature type="domain" description="HTH luxR-type" evidence="1">
    <location>
        <begin position="440"/>
        <end position="505"/>
    </location>
</feature>
<accession>A0ABY5NGM1</accession>
<sequence>MIDWSWDLCTESERVLWRRCSMFAGGFDLAAAERVCGSEGSADAVWAVIDHLVAKSLIVATSTGASIRFRLLETIAEYGREQLSASGELDTISERHFDYFASVAQTACDDWGSSSQPDVVTAMRTERSNFARALEWSFTAAGAQSRGMRLAANLRIHWAVDGFLRDGSRWMNRALAGSDEPSEVRGDALWVSAWISILQGDATAAEARLAEAWEIAESLADDRLRAYVHLFRGTADLWRGDLDIALERLGAAHAYFAAATRDECPGPHFVSMLYALALAETGHYDEIRELDDGNPSRPEHETERWGTSQLLWAYAYGIWMAGDYETASARLQHALRMNLAFDRVGTALKIDSLAWMSASRRQLQRAARLLGAARAIWSDLGTSIAAFGTKFAERSDDCYAALQAAISPTQLDSFLAEGARLDYESLLAYAVDTKNSAAVTGSNGDILTARERQVADLLADGLSNRRIAERLVLSPRTVEGYVASVLSKLALESRSQVVAWVTRERSRLTAGAPIT</sequence>
<organism evidence="2 3">
    <name type="scientific">Microbacterium elymi</name>
    <dbReference type="NCBI Taxonomy" id="2909587"/>
    <lineage>
        <taxon>Bacteria</taxon>
        <taxon>Bacillati</taxon>
        <taxon>Actinomycetota</taxon>
        <taxon>Actinomycetes</taxon>
        <taxon>Micrococcales</taxon>
        <taxon>Microbacteriaceae</taxon>
        <taxon>Microbacterium</taxon>
    </lineage>
</organism>
<dbReference type="PANTHER" id="PTHR47691">
    <property type="entry name" value="REGULATOR-RELATED"/>
    <property type="match status" value="1"/>
</dbReference>
<dbReference type="PROSITE" id="PS50043">
    <property type="entry name" value="HTH_LUXR_2"/>
    <property type="match status" value="1"/>
</dbReference>
<dbReference type="SMART" id="SM00421">
    <property type="entry name" value="HTH_LUXR"/>
    <property type="match status" value="1"/>
</dbReference>
<name>A0ABY5NGM1_9MICO</name>
<dbReference type="PRINTS" id="PR00038">
    <property type="entry name" value="HTHLUXR"/>
</dbReference>